<dbReference type="Pfam" id="PF17921">
    <property type="entry name" value="Integrase_H2C2"/>
    <property type="match status" value="2"/>
</dbReference>
<keyword evidence="13" id="KW-1185">Reference proteome</keyword>
<keyword evidence="5" id="KW-0255">Endonuclease</keyword>
<organism evidence="12 13">
    <name type="scientific">Cordylochernes scorpioides</name>
    <dbReference type="NCBI Taxonomy" id="51811"/>
    <lineage>
        <taxon>Eukaryota</taxon>
        <taxon>Metazoa</taxon>
        <taxon>Ecdysozoa</taxon>
        <taxon>Arthropoda</taxon>
        <taxon>Chelicerata</taxon>
        <taxon>Arachnida</taxon>
        <taxon>Pseudoscorpiones</taxon>
        <taxon>Cheliferoidea</taxon>
        <taxon>Chernetidae</taxon>
        <taxon>Cordylochernes</taxon>
    </lineage>
</organism>
<keyword evidence="3" id="KW-0548">Nucleotidyltransferase</keyword>
<evidence type="ECO:0000256" key="2">
    <source>
        <dbReference type="ARBA" id="ARBA00022679"/>
    </source>
</evidence>
<dbReference type="CDD" id="cd01647">
    <property type="entry name" value="RT_LTR"/>
    <property type="match status" value="2"/>
</dbReference>
<dbReference type="Pfam" id="PF17919">
    <property type="entry name" value="RT_RNaseH_2"/>
    <property type="match status" value="1"/>
</dbReference>
<evidence type="ECO:0000313" key="12">
    <source>
        <dbReference type="EMBL" id="UYV84735.1"/>
    </source>
</evidence>
<evidence type="ECO:0000256" key="8">
    <source>
        <dbReference type="ARBA" id="ARBA00023268"/>
    </source>
</evidence>
<protein>
    <recommendedName>
        <fullName evidence="1">RNA-directed DNA polymerase</fullName>
        <ecNumber evidence="1">2.7.7.49</ecNumber>
    </recommendedName>
</protein>
<keyword evidence="8" id="KW-0511">Multifunctional enzyme</keyword>
<dbReference type="InterPro" id="IPR000477">
    <property type="entry name" value="RT_dom"/>
</dbReference>
<evidence type="ECO:0000256" key="3">
    <source>
        <dbReference type="ARBA" id="ARBA00022695"/>
    </source>
</evidence>
<dbReference type="InterPro" id="IPR041588">
    <property type="entry name" value="Integrase_H2C2"/>
</dbReference>
<dbReference type="Pfam" id="PF17917">
    <property type="entry name" value="RT_RNaseH"/>
    <property type="match status" value="1"/>
</dbReference>
<evidence type="ECO:0000256" key="4">
    <source>
        <dbReference type="ARBA" id="ARBA00022722"/>
    </source>
</evidence>
<evidence type="ECO:0000259" key="10">
    <source>
        <dbReference type="PROSITE" id="PS50878"/>
    </source>
</evidence>
<feature type="domain" description="Integrase catalytic" evidence="11">
    <location>
        <begin position="839"/>
        <end position="999"/>
    </location>
</feature>
<keyword evidence="4" id="KW-0540">Nuclease</keyword>
<keyword evidence="2" id="KW-0808">Transferase</keyword>
<dbReference type="InterPro" id="IPR001584">
    <property type="entry name" value="Integrase_cat-core"/>
</dbReference>
<dbReference type="InterPro" id="IPR036397">
    <property type="entry name" value="RNaseH_sf"/>
</dbReference>
<dbReference type="PANTHER" id="PTHR37984:SF5">
    <property type="entry name" value="PROTEIN NYNRIN-LIKE"/>
    <property type="match status" value="1"/>
</dbReference>
<keyword evidence="6" id="KW-0378">Hydrolase</keyword>
<evidence type="ECO:0000256" key="7">
    <source>
        <dbReference type="ARBA" id="ARBA00022918"/>
    </source>
</evidence>
<evidence type="ECO:0000256" key="6">
    <source>
        <dbReference type="ARBA" id="ARBA00022801"/>
    </source>
</evidence>
<dbReference type="EC" id="2.7.7.49" evidence="1"/>
<feature type="region of interest" description="Disordered" evidence="9">
    <location>
        <begin position="1151"/>
        <end position="1181"/>
    </location>
</feature>
<dbReference type="Gene3D" id="1.10.340.70">
    <property type="match status" value="2"/>
</dbReference>
<dbReference type="Proteomes" id="UP001235939">
    <property type="component" value="Chromosome X"/>
</dbReference>
<dbReference type="PANTHER" id="PTHR37984">
    <property type="entry name" value="PROTEIN CBG26694"/>
    <property type="match status" value="1"/>
</dbReference>
<dbReference type="Gene3D" id="3.30.420.10">
    <property type="entry name" value="Ribonuclease H-like superfamily/Ribonuclease H"/>
    <property type="match status" value="1"/>
</dbReference>
<sequence>MKLGVLCTVNLWLYCFSNGEKKLDKYLANGADDLNVAAQPTDATKLFHIAASIEQNRASIQFKPKNKIHLATKNNDNRKNVCPFWCPICSKKGIEIKHWVTDCEDYDPNYKKDRPNQNTSVKQVCGAPELLNVNTLTNTPTQGDFKLINISVEVNGIPARAFVDTGATVSIINWRLFKRTRLQLQPNSDIHISQADGVTRTCGSLQTKVRIDKLIKPVTLHVMKNFKYPLLIGLDVASLFNLLIDVRVKTIYTKFDGLQNPILVNHLEEIREHELKELLEYNRNVFCQHAIDLGKVAIQHKIITKSEQPISLRPYRRPLKEYEEIAEQVKELLEHKLIRTSDSPWAFPVVMVPKKDGNKRMCIDYRRLNEITLDDRQPLPHIQDMFDRLHGSRFFSTLDVAWGYWQIEMDPQSIQKTAFVTNDGHYEFLVMPFGLKNAASTFQRIIQHILGELLWKGTCSFQDDILVYTKTWQEHIELLSKVFDKLRQYNMKLKLSKCIFGRTEVKYLGHIISHNQLKPDPGKVKSIQDFPRPDTVKKVRQFMGLANYYIKFVKDFSKISFPLVRLTRKNQPFIWNEEVEESFAKLKMALSTKPVLAIYNPDYPSKVYTDASKYGIGAILTQIGPDNEEHVIAYYSKTLQPHQENYSAYEMECLAVIQATDHFHVYIENQPFEIITDHAALQWLFTMKKPKPKYFRWILSLSSKSCNIVHRSKKQQTHVDALSRLPVVNIATQELQEHQQNSDLSFLKNSHTHDGVVMIKQRGVFKAVVPNSLTKKILEEYHDSLSHPSITKTCKLITQCYWWKGITTDIKNYVRSCKSCQLVKVRHEPTLGEMITPTSYIQPLQMIGCDTIVLGTAAANTKHKFIQVFVDHATRYLWAYPTITNTAQAVTQCLDKIIKSVNSINTILTDYGKNFISKEFNKFLSLQGIKHTYTSPYHPQCNGICEKLNDTIMTKLRIAVLEKSRCKWSSLLPQVVKNYNSTPHDVTGFSPLFLMYGIGNVPEFADQTPITIEEARKKASLRTEQIRSKWKIKHDSHQPKYVFKEGDLVIRKIAFNDPRIIKTSPKYEGPFVIQKKISDVTYDISLKDQKQARRELILEGLTSGIDSECEHLLIAASPASLERLLEIADALEVILPDDDILGVVATQTSKPDDDSLLPGREDRAIGRGTGEGEGTIVPGSTFRQRGAKPRALLPFRITRTPKQEDNFGFVPYSINGGYSSEGTGRRIFSCLDILSAYWTIPLHPKDREVTCFSTSEGSYVWCRLPFGLKTAPAIFNRKLSAILKKYKLDNVTSYFDILVFSENEESHLKHLGQIFEILKKEGIQLRRDKFLQDIQLDSKTVSSIVALSSICLDITELTFNNQFFKQIRGSPMGSPLSSPLAEIVMSTLDDWIQRQYTPGIHIWRRITYLGYEISENQISPSGVNVDVIKSLPPPRDLRCLRTFLGSVTHYAKFIKNFNNLRAPLNELLKKNSWFIWTEECQRSFEDLKEALCSKPILQLFNPSLATHIYCDASTSGIGAMFKQEYPDGTQKPFTYFSRALRGAVSKYTITELELLALKHTNGRLFRWSLKLSEYDLDFNYNKGCENHEADMLSRLPYSYFLSAQALKQNQGDLSIPPSKLYSMVDGITYIILNNKDRIVVPLKLQDNLIQKAHESLGHPGINAMIRALSVQYYFKGMIGKNCVENCKECQTIKNITQPSYGLMGSLPRAAKTLRSRGFRYECNGLLERANATLIGRLKIQYQGNPRAPWPKLLQKTLEEYRNTPLYDYIPSDILAVRNPPFLHL</sequence>
<name>A0ABY6LYW3_9ARAC</name>
<dbReference type="InterPro" id="IPR043128">
    <property type="entry name" value="Rev_trsase/Diguanyl_cyclase"/>
</dbReference>
<evidence type="ECO:0000256" key="9">
    <source>
        <dbReference type="SAM" id="MobiDB-lite"/>
    </source>
</evidence>
<dbReference type="InterPro" id="IPR021109">
    <property type="entry name" value="Peptidase_aspartic_dom_sf"/>
</dbReference>
<dbReference type="InterPro" id="IPR050951">
    <property type="entry name" value="Retrovirus_Pol_polyprotein"/>
</dbReference>
<dbReference type="Gene3D" id="2.40.70.10">
    <property type="entry name" value="Acid Proteases"/>
    <property type="match status" value="1"/>
</dbReference>
<dbReference type="Gene3D" id="3.10.10.10">
    <property type="entry name" value="HIV Type 1 Reverse Transcriptase, subunit A, domain 1"/>
    <property type="match status" value="2"/>
</dbReference>
<evidence type="ECO:0000259" key="11">
    <source>
        <dbReference type="PROSITE" id="PS50994"/>
    </source>
</evidence>
<dbReference type="Gene3D" id="3.30.70.270">
    <property type="match status" value="4"/>
</dbReference>
<dbReference type="Pfam" id="PF00665">
    <property type="entry name" value="rve"/>
    <property type="match status" value="1"/>
</dbReference>
<dbReference type="Pfam" id="PF13975">
    <property type="entry name" value="gag-asp_proteas"/>
    <property type="match status" value="1"/>
</dbReference>
<gene>
    <name evidence="12" type="ORF">LAZ67_X003248</name>
</gene>
<dbReference type="CDD" id="cd09274">
    <property type="entry name" value="RNase_HI_RT_Ty3"/>
    <property type="match status" value="1"/>
</dbReference>
<dbReference type="EMBL" id="CP092886">
    <property type="protein sequence ID" value="UYV84735.1"/>
    <property type="molecule type" value="Genomic_DNA"/>
</dbReference>
<evidence type="ECO:0000256" key="5">
    <source>
        <dbReference type="ARBA" id="ARBA00022759"/>
    </source>
</evidence>
<reference evidence="12 13" key="1">
    <citation type="submission" date="2022-03" db="EMBL/GenBank/DDBJ databases">
        <title>A chromosomal length assembly of Cordylochernes scorpioides.</title>
        <authorList>
            <person name="Zeh D."/>
            <person name="Zeh J."/>
        </authorList>
    </citation>
    <scope>NUCLEOTIDE SEQUENCE [LARGE SCALE GENOMIC DNA]</scope>
    <source>
        <strain evidence="12">IN4F17</strain>
        <tissue evidence="12">Whole Body</tissue>
    </source>
</reference>
<dbReference type="SUPFAM" id="SSF50630">
    <property type="entry name" value="Acid proteases"/>
    <property type="match status" value="1"/>
</dbReference>
<accession>A0ABY6LYW3</accession>
<evidence type="ECO:0000313" key="13">
    <source>
        <dbReference type="Proteomes" id="UP001235939"/>
    </source>
</evidence>
<dbReference type="SUPFAM" id="SSF53098">
    <property type="entry name" value="Ribonuclease H-like"/>
    <property type="match status" value="1"/>
</dbReference>
<dbReference type="InterPro" id="IPR041373">
    <property type="entry name" value="RT_RNaseH"/>
</dbReference>
<dbReference type="Pfam" id="PF00078">
    <property type="entry name" value="RVT_1"/>
    <property type="match status" value="2"/>
</dbReference>
<keyword evidence="7" id="KW-0695">RNA-directed DNA polymerase</keyword>
<dbReference type="InterPro" id="IPR041577">
    <property type="entry name" value="RT_RNaseH_2"/>
</dbReference>
<dbReference type="PROSITE" id="PS50878">
    <property type="entry name" value="RT_POL"/>
    <property type="match status" value="1"/>
</dbReference>
<evidence type="ECO:0000256" key="1">
    <source>
        <dbReference type="ARBA" id="ARBA00012493"/>
    </source>
</evidence>
<dbReference type="SUPFAM" id="SSF56672">
    <property type="entry name" value="DNA/RNA polymerases"/>
    <property type="match status" value="2"/>
</dbReference>
<proteinExistence type="predicted"/>
<dbReference type="InterPro" id="IPR012337">
    <property type="entry name" value="RNaseH-like_sf"/>
</dbReference>
<dbReference type="PROSITE" id="PS50994">
    <property type="entry name" value="INTEGRASE"/>
    <property type="match status" value="1"/>
</dbReference>
<feature type="domain" description="Reverse transcriptase" evidence="10">
    <location>
        <begin position="333"/>
        <end position="512"/>
    </location>
</feature>
<dbReference type="InterPro" id="IPR043502">
    <property type="entry name" value="DNA/RNA_pol_sf"/>
</dbReference>
<dbReference type="CDD" id="cd00303">
    <property type="entry name" value="retropepsin_like"/>
    <property type="match status" value="1"/>
</dbReference>